<evidence type="ECO:0000256" key="3">
    <source>
        <dbReference type="ARBA" id="ARBA00023015"/>
    </source>
</evidence>
<evidence type="ECO:0000256" key="9">
    <source>
        <dbReference type="PROSITE-ProRule" id="PRU00108"/>
    </source>
</evidence>
<gene>
    <name evidence="13" type="ORF">RJ639_040213</name>
</gene>
<comment type="similarity">
    <text evidence="8">Belongs to the WUS homeobox family.</text>
</comment>
<keyword evidence="4 9" id="KW-0238">DNA-binding</keyword>
<evidence type="ECO:0000256" key="1">
    <source>
        <dbReference type="ARBA" id="ARBA00004123"/>
    </source>
</evidence>
<keyword evidence="2" id="KW-0217">Developmental protein</keyword>
<keyword evidence="6" id="KW-0804">Transcription</keyword>
<keyword evidence="5 9" id="KW-0371">Homeobox</keyword>
<feature type="compositionally biased region" description="Polar residues" evidence="11">
    <location>
        <begin position="175"/>
        <end position="186"/>
    </location>
</feature>
<dbReference type="Gene3D" id="1.10.10.60">
    <property type="entry name" value="Homeodomain-like"/>
    <property type="match status" value="1"/>
</dbReference>
<organism evidence="13 14">
    <name type="scientific">Escallonia herrerae</name>
    <dbReference type="NCBI Taxonomy" id="1293975"/>
    <lineage>
        <taxon>Eukaryota</taxon>
        <taxon>Viridiplantae</taxon>
        <taxon>Streptophyta</taxon>
        <taxon>Embryophyta</taxon>
        <taxon>Tracheophyta</taxon>
        <taxon>Spermatophyta</taxon>
        <taxon>Magnoliopsida</taxon>
        <taxon>eudicotyledons</taxon>
        <taxon>Gunneridae</taxon>
        <taxon>Pentapetalae</taxon>
        <taxon>asterids</taxon>
        <taxon>campanulids</taxon>
        <taxon>Escalloniales</taxon>
        <taxon>Escalloniaceae</taxon>
        <taxon>Escallonia</taxon>
    </lineage>
</organism>
<dbReference type="InterPro" id="IPR009057">
    <property type="entry name" value="Homeodomain-like_sf"/>
</dbReference>
<feature type="region of interest" description="Disordered" evidence="11">
    <location>
        <begin position="137"/>
        <end position="186"/>
    </location>
</feature>
<dbReference type="Pfam" id="PF00046">
    <property type="entry name" value="Homeodomain"/>
    <property type="match status" value="1"/>
</dbReference>
<name>A0AA88WHY5_9ASTE</name>
<comment type="subcellular location">
    <subcellularLocation>
        <location evidence="1 9 10">Nucleus</location>
    </subcellularLocation>
</comment>
<feature type="compositionally biased region" description="Basic and acidic residues" evidence="11">
    <location>
        <begin position="151"/>
        <end position="171"/>
    </location>
</feature>
<feature type="DNA-binding region" description="Homeobox" evidence="9">
    <location>
        <begin position="86"/>
        <end position="140"/>
    </location>
</feature>
<dbReference type="InterPro" id="IPR001356">
    <property type="entry name" value="HD"/>
</dbReference>
<dbReference type="EMBL" id="JAVXUP010000457">
    <property type="protein sequence ID" value="KAK3027498.1"/>
    <property type="molecule type" value="Genomic_DNA"/>
</dbReference>
<dbReference type="CDD" id="cd00086">
    <property type="entry name" value="homeodomain"/>
    <property type="match status" value="1"/>
</dbReference>
<evidence type="ECO:0000256" key="11">
    <source>
        <dbReference type="SAM" id="MobiDB-lite"/>
    </source>
</evidence>
<dbReference type="FunFam" id="1.10.10.60:FF:000146">
    <property type="entry name" value="WUSCHEL-related homeobox 4"/>
    <property type="match status" value="1"/>
</dbReference>
<dbReference type="GO" id="GO:0099402">
    <property type="term" value="P:plant organ development"/>
    <property type="evidence" value="ECO:0007669"/>
    <property type="project" value="InterPro"/>
</dbReference>
<evidence type="ECO:0000256" key="2">
    <source>
        <dbReference type="ARBA" id="ARBA00022473"/>
    </source>
</evidence>
<evidence type="ECO:0000256" key="6">
    <source>
        <dbReference type="ARBA" id="ARBA00023163"/>
    </source>
</evidence>
<evidence type="ECO:0000256" key="7">
    <source>
        <dbReference type="ARBA" id="ARBA00023242"/>
    </source>
</evidence>
<evidence type="ECO:0000256" key="5">
    <source>
        <dbReference type="ARBA" id="ARBA00023155"/>
    </source>
</evidence>
<dbReference type="GO" id="GO:0005634">
    <property type="term" value="C:nucleus"/>
    <property type="evidence" value="ECO:0007669"/>
    <property type="project" value="UniProtKB-SubCell"/>
</dbReference>
<dbReference type="PANTHER" id="PTHR45940:SF13">
    <property type="entry name" value="WUSCHEL-RELATED HOMEOBOX 1"/>
    <property type="match status" value="1"/>
</dbReference>
<evidence type="ECO:0000313" key="14">
    <source>
        <dbReference type="Proteomes" id="UP001188597"/>
    </source>
</evidence>
<evidence type="ECO:0000259" key="12">
    <source>
        <dbReference type="PROSITE" id="PS50071"/>
    </source>
</evidence>
<dbReference type="Proteomes" id="UP001188597">
    <property type="component" value="Unassembled WGS sequence"/>
</dbReference>
<evidence type="ECO:0000256" key="8">
    <source>
        <dbReference type="ARBA" id="ARBA00024040"/>
    </source>
</evidence>
<keyword evidence="7 9" id="KW-0539">Nucleus</keyword>
<reference evidence="13" key="1">
    <citation type="submission" date="2022-12" db="EMBL/GenBank/DDBJ databases">
        <title>Draft genome assemblies for two species of Escallonia (Escalloniales).</title>
        <authorList>
            <person name="Chanderbali A."/>
            <person name="Dervinis C."/>
            <person name="Anghel I."/>
            <person name="Soltis D."/>
            <person name="Soltis P."/>
            <person name="Zapata F."/>
        </authorList>
    </citation>
    <scope>NUCLEOTIDE SEQUENCE</scope>
    <source>
        <strain evidence="13">UCBG64.0493</strain>
        <tissue evidence="13">Leaf</tissue>
    </source>
</reference>
<dbReference type="PANTHER" id="PTHR45940">
    <property type="entry name" value="WUSCHEL-RELATED HOMEOBOX 1-RELATED"/>
    <property type="match status" value="1"/>
</dbReference>
<dbReference type="SUPFAM" id="SSF46689">
    <property type="entry name" value="Homeodomain-like"/>
    <property type="match status" value="1"/>
</dbReference>
<evidence type="ECO:0000256" key="4">
    <source>
        <dbReference type="ARBA" id="ARBA00023125"/>
    </source>
</evidence>
<protein>
    <recommendedName>
        <fullName evidence="12">Homeobox domain-containing protein</fullName>
    </recommendedName>
</protein>
<feature type="domain" description="Homeobox" evidence="12">
    <location>
        <begin position="84"/>
        <end position="139"/>
    </location>
</feature>
<dbReference type="GO" id="GO:0003677">
    <property type="term" value="F:DNA binding"/>
    <property type="evidence" value="ECO:0007669"/>
    <property type="project" value="UniProtKB-UniRule"/>
</dbReference>
<keyword evidence="3" id="KW-0805">Transcription regulation</keyword>
<comment type="caution">
    <text evidence="13">The sequence shown here is derived from an EMBL/GenBank/DDBJ whole genome shotgun (WGS) entry which is preliminary data.</text>
</comment>
<accession>A0AA88WHY5</accession>
<proteinExistence type="inferred from homology"/>
<dbReference type="AlphaFoldDB" id="A0AA88WHY5"/>
<sequence length="353" mass="39981">MWMMGCNDARDFNIADSFNGSRKLRPLIPRLPSATPSQTINTPCFGNHVHGTDHLALNHHLAEQSKRDQFNAQQVVVSSRWNPTSEQLQTLEELYRMGTRTPSAEQIQQITAQLRRYGKIEGKNVFYWFQNHKARERQKRRRQLESPSLDHQPEALEKKETGASRTGRFEEVEQQTKNWSSSTTNCSTLAEKTDSMQRAAKAVVSERRAGDGWLQFNERELQQYARSLVETNATWQTMQLSCSPPTNLINYTTTTTSTAIPATVQSMDPKHIKDHDLNIFIAPCRDLNHMVGVGEGCQEEGCEESQTLQLFPLRSSDGNEKCADEDGDVSNAALNVGGFTPPCQFFEFLPLKK</sequence>
<dbReference type="PROSITE" id="PS50071">
    <property type="entry name" value="HOMEOBOX_2"/>
    <property type="match status" value="1"/>
</dbReference>
<dbReference type="GO" id="GO:0003700">
    <property type="term" value="F:DNA-binding transcription factor activity"/>
    <property type="evidence" value="ECO:0007669"/>
    <property type="project" value="InterPro"/>
</dbReference>
<keyword evidence="14" id="KW-1185">Reference proteome</keyword>
<dbReference type="InterPro" id="IPR044555">
    <property type="entry name" value="WUSCHEL-like"/>
</dbReference>
<evidence type="ECO:0000313" key="13">
    <source>
        <dbReference type="EMBL" id="KAK3027498.1"/>
    </source>
</evidence>
<evidence type="ECO:0000256" key="10">
    <source>
        <dbReference type="RuleBase" id="RU000682"/>
    </source>
</evidence>
<dbReference type="SMART" id="SM00389">
    <property type="entry name" value="HOX"/>
    <property type="match status" value="1"/>
</dbReference>